<organism evidence="1">
    <name type="scientific">Rhizophora mucronata</name>
    <name type="common">Asiatic mangrove</name>
    <dbReference type="NCBI Taxonomy" id="61149"/>
    <lineage>
        <taxon>Eukaryota</taxon>
        <taxon>Viridiplantae</taxon>
        <taxon>Streptophyta</taxon>
        <taxon>Embryophyta</taxon>
        <taxon>Tracheophyta</taxon>
        <taxon>Spermatophyta</taxon>
        <taxon>Magnoliopsida</taxon>
        <taxon>eudicotyledons</taxon>
        <taxon>Gunneridae</taxon>
        <taxon>Pentapetalae</taxon>
        <taxon>rosids</taxon>
        <taxon>fabids</taxon>
        <taxon>Malpighiales</taxon>
        <taxon>Rhizophoraceae</taxon>
        <taxon>Rhizophora</taxon>
    </lineage>
</organism>
<name>A0A2P2Q3W2_RHIMU</name>
<dbReference type="EMBL" id="GGEC01081125">
    <property type="protein sequence ID" value="MBX61609.1"/>
    <property type="molecule type" value="Transcribed_RNA"/>
</dbReference>
<sequence>MQRPISHCGKQQWRKSSPLPPRQLLPLWLLACTHDSLTCRANLPTIRTSLRIEDANYHWFEMNEACLECQPSSNPSPFQVSVLSLVFLPWKHLPTSV</sequence>
<accession>A0A2P2Q3W2</accession>
<reference evidence="1" key="1">
    <citation type="submission" date="2018-02" db="EMBL/GenBank/DDBJ databases">
        <title>Rhizophora mucronata_Transcriptome.</title>
        <authorList>
            <person name="Meera S.P."/>
            <person name="Sreeshan A."/>
            <person name="Augustine A."/>
        </authorList>
    </citation>
    <scope>NUCLEOTIDE SEQUENCE</scope>
    <source>
        <tissue evidence="1">Leaf</tissue>
    </source>
</reference>
<protein>
    <submittedName>
        <fullName evidence="1">Pentatricopeptide repeat-containing protein At4g21065-like</fullName>
    </submittedName>
</protein>
<proteinExistence type="predicted"/>
<dbReference type="AlphaFoldDB" id="A0A2P2Q3W2"/>
<evidence type="ECO:0000313" key="1">
    <source>
        <dbReference type="EMBL" id="MBX61609.1"/>
    </source>
</evidence>